<sequence length="296" mass="33978">MEKITPKVDLAFKKIFGVEENKDLLISLINATVSPEDQVVDVTLLNPYNPKDFRSAKLSILDIKAVGETGKRFNIEIQITDEADYDKRALYYWAKLYTDQLKVSEDYSTLNKAIGIHILNFISITDSNKYHNVFHITEKERGLPCFTDLELHTIELIKFSKGPKEDLDSLLKKVKNSLDIWTAFLTRHELLNKDNLPQPLANNSLKKALHVLDTMNFTDEERMAYEDHLKWLRIEANTLEKARREGMQIGEEKGMRIGKVAIAKAMLLKGYPMEDIVLLTGLPSSHIQDLIKEKSF</sequence>
<dbReference type="NCBIfam" id="TIGR01784">
    <property type="entry name" value="T_den_put_tspse"/>
    <property type="match status" value="1"/>
</dbReference>
<proteinExistence type="predicted"/>
<dbReference type="InterPro" id="IPR010106">
    <property type="entry name" value="RpnA"/>
</dbReference>
<dbReference type="PANTHER" id="PTHR41317">
    <property type="entry name" value="PD-(D_E)XK NUCLEASE FAMILY TRANSPOSASE"/>
    <property type="match status" value="1"/>
</dbReference>
<dbReference type="KEGG" id="cher:DK880_00365"/>
<dbReference type="AlphaFoldDB" id="A0A2Z3L7S9"/>
<name>A0A2Z3L7S9_9BACT</name>
<dbReference type="OrthoDB" id="9803508at2"/>
<organism evidence="1 2">
    <name type="scientific">Candidatus Cardinium hertigii</name>
    <dbReference type="NCBI Taxonomy" id="247481"/>
    <lineage>
        <taxon>Bacteria</taxon>
        <taxon>Pseudomonadati</taxon>
        <taxon>Bacteroidota</taxon>
        <taxon>Cytophagia</taxon>
        <taxon>Cytophagales</taxon>
        <taxon>Amoebophilaceae</taxon>
        <taxon>Candidatus Cardinium</taxon>
    </lineage>
</organism>
<reference evidence="1 2" key="1">
    <citation type="submission" date="2018-05" db="EMBL/GenBank/DDBJ databases">
        <title>Candidatus Cardinium hertigii Genome Assembly.</title>
        <authorList>
            <person name="Showmaker K.C."/>
            <person name="Walden K.O."/>
            <person name="Fields C.J."/>
            <person name="Lambert K.N."/>
            <person name="Hudson M.E."/>
        </authorList>
    </citation>
    <scope>NUCLEOTIDE SEQUENCE [LARGE SCALE GENOMIC DNA]</scope>
    <source>
        <strain evidence="2">cHgTN10</strain>
    </source>
</reference>
<evidence type="ECO:0008006" key="3">
    <source>
        <dbReference type="Google" id="ProtNLM"/>
    </source>
</evidence>
<protein>
    <recommendedName>
        <fullName evidence="3">Rpn family recombination-promoting nuclease/putative transposase</fullName>
    </recommendedName>
</protein>
<keyword evidence="2" id="KW-1185">Reference proteome</keyword>
<dbReference type="RefSeq" id="WP_109997123.1">
    <property type="nucleotide sequence ID" value="NZ_CP029619.1"/>
</dbReference>
<evidence type="ECO:0000313" key="1">
    <source>
        <dbReference type="EMBL" id="AWN81693.1"/>
    </source>
</evidence>
<dbReference type="EMBL" id="CP029619">
    <property type="protein sequence ID" value="AWN81693.1"/>
    <property type="molecule type" value="Genomic_DNA"/>
</dbReference>
<dbReference type="PANTHER" id="PTHR41317:SF1">
    <property type="entry name" value="PD-(D_E)XK NUCLEASE FAMILY TRANSPOSASE"/>
    <property type="match status" value="1"/>
</dbReference>
<dbReference type="Pfam" id="PF12784">
    <property type="entry name" value="PDDEXK_2"/>
    <property type="match status" value="1"/>
</dbReference>
<evidence type="ECO:0000313" key="2">
    <source>
        <dbReference type="Proteomes" id="UP000245872"/>
    </source>
</evidence>
<accession>A0A2Z3L7S9</accession>
<dbReference type="Proteomes" id="UP000245872">
    <property type="component" value="Chromosome"/>
</dbReference>
<gene>
    <name evidence="1" type="ORF">DK880_00365</name>
</gene>